<organism evidence="2 3">
    <name type="scientific">Lentinula detonsa</name>
    <dbReference type="NCBI Taxonomy" id="2804962"/>
    <lineage>
        <taxon>Eukaryota</taxon>
        <taxon>Fungi</taxon>
        <taxon>Dikarya</taxon>
        <taxon>Basidiomycota</taxon>
        <taxon>Agaricomycotina</taxon>
        <taxon>Agaricomycetes</taxon>
        <taxon>Agaricomycetidae</taxon>
        <taxon>Agaricales</taxon>
        <taxon>Marasmiineae</taxon>
        <taxon>Omphalotaceae</taxon>
        <taxon>Lentinula</taxon>
    </lineage>
</organism>
<feature type="region of interest" description="Disordered" evidence="1">
    <location>
        <begin position="109"/>
        <end position="141"/>
    </location>
</feature>
<dbReference type="Proteomes" id="UP001163850">
    <property type="component" value="Unassembled WGS sequence"/>
</dbReference>
<protein>
    <submittedName>
        <fullName evidence="2">Uncharacterized protein</fullName>
    </submittedName>
</protein>
<reference evidence="2" key="1">
    <citation type="submission" date="2022-08" db="EMBL/GenBank/DDBJ databases">
        <authorList>
            <consortium name="DOE Joint Genome Institute"/>
            <person name="Min B."/>
            <person name="Riley R."/>
            <person name="Sierra-Patev S."/>
            <person name="Naranjo-Ortiz M."/>
            <person name="Looney B."/>
            <person name="Konkel Z."/>
            <person name="Slot J.C."/>
            <person name="Sakamoto Y."/>
            <person name="Steenwyk J.L."/>
            <person name="Rokas A."/>
            <person name="Carro J."/>
            <person name="Camarero S."/>
            <person name="Ferreira P."/>
            <person name="Molpeceres G."/>
            <person name="Ruiz-Duenas F.J."/>
            <person name="Serrano A."/>
            <person name="Henrissat B."/>
            <person name="Drula E."/>
            <person name="Hughes K.W."/>
            <person name="Mata J.L."/>
            <person name="Ishikawa N.K."/>
            <person name="Vargas-Isla R."/>
            <person name="Ushijima S."/>
            <person name="Smith C.A."/>
            <person name="Ahrendt S."/>
            <person name="Andreopoulos W."/>
            <person name="He G."/>
            <person name="Labutti K."/>
            <person name="Lipzen A."/>
            <person name="Ng V."/>
            <person name="Sandor L."/>
            <person name="Barry K."/>
            <person name="Martinez A.T."/>
            <person name="Xiao Y."/>
            <person name="Gibbons J.G."/>
            <person name="Terashima K."/>
            <person name="Hibbett D.S."/>
            <person name="Grigoriev I.V."/>
        </authorList>
    </citation>
    <scope>NUCLEOTIDE SEQUENCE</scope>
    <source>
        <strain evidence="2">TFB7829</strain>
    </source>
</reference>
<evidence type="ECO:0000313" key="3">
    <source>
        <dbReference type="Proteomes" id="UP001163850"/>
    </source>
</evidence>
<dbReference type="EMBL" id="MU802098">
    <property type="protein sequence ID" value="KAJ3981718.1"/>
    <property type="molecule type" value="Genomic_DNA"/>
</dbReference>
<sequence length="141" mass="14981">MDLLDLLDKNRSIIHTGRLLRQPDGGLEWVGELFVLFLVSYGECSSSFSPVLAFLTIALQSCDDQSQREGWNNQILCQPPFNTISISSPLSTSPADPLNEVVNDTTQLTHPHLSTSSNSTGASGLSSSTSTSGAGTSAIPI</sequence>
<gene>
    <name evidence="2" type="ORF">F5890DRAFT_489929</name>
</gene>
<name>A0AA38PTZ0_9AGAR</name>
<evidence type="ECO:0000256" key="1">
    <source>
        <dbReference type="SAM" id="MobiDB-lite"/>
    </source>
</evidence>
<dbReference type="AlphaFoldDB" id="A0AA38PTZ0"/>
<accession>A0AA38PTZ0</accession>
<proteinExistence type="predicted"/>
<comment type="caution">
    <text evidence="2">The sequence shown here is derived from an EMBL/GenBank/DDBJ whole genome shotgun (WGS) entry which is preliminary data.</text>
</comment>
<feature type="compositionally biased region" description="Low complexity" evidence="1">
    <location>
        <begin position="114"/>
        <end position="141"/>
    </location>
</feature>
<evidence type="ECO:0000313" key="2">
    <source>
        <dbReference type="EMBL" id="KAJ3981718.1"/>
    </source>
</evidence>